<keyword evidence="5 9" id="KW-0566">Pantothenate biosynthesis</keyword>
<feature type="binding site" evidence="9 12">
    <location>
        <position position="45"/>
    </location>
    <ligand>
        <name>Mg(2+)</name>
        <dbReference type="ChEBI" id="CHEBI:18420"/>
    </ligand>
</feature>
<gene>
    <name evidence="9 13" type="primary">panB</name>
    <name evidence="13" type="ORF">CF386_10905</name>
</gene>
<feature type="active site" description="Proton acceptor" evidence="9 10">
    <location>
        <position position="181"/>
    </location>
</feature>
<feature type="binding site" evidence="9 12">
    <location>
        <position position="84"/>
    </location>
    <ligand>
        <name>Mg(2+)</name>
        <dbReference type="ChEBI" id="CHEBI:18420"/>
    </ligand>
</feature>
<evidence type="ECO:0000313" key="13">
    <source>
        <dbReference type="EMBL" id="ASK79555.1"/>
    </source>
</evidence>
<evidence type="ECO:0000256" key="8">
    <source>
        <dbReference type="ARBA" id="ARBA00056497"/>
    </source>
</evidence>
<dbReference type="InterPro" id="IPR003700">
    <property type="entry name" value="Pantoate_hydroxy_MeTrfase"/>
</dbReference>
<dbReference type="GO" id="GO:0003864">
    <property type="term" value="F:3-methyl-2-oxobutanoate hydroxymethyltransferase activity"/>
    <property type="evidence" value="ECO:0007669"/>
    <property type="project" value="UniProtKB-UniRule"/>
</dbReference>
<dbReference type="NCBIfam" id="TIGR00222">
    <property type="entry name" value="panB"/>
    <property type="match status" value="1"/>
</dbReference>
<dbReference type="OrthoDB" id="9781789at2"/>
<dbReference type="InterPro" id="IPR015813">
    <property type="entry name" value="Pyrv/PenolPyrv_kinase-like_dom"/>
</dbReference>
<feature type="binding site" evidence="9 11">
    <location>
        <position position="112"/>
    </location>
    <ligand>
        <name>3-methyl-2-oxobutanoate</name>
        <dbReference type="ChEBI" id="CHEBI:11851"/>
    </ligand>
</feature>
<dbReference type="GO" id="GO:0005737">
    <property type="term" value="C:cytoplasm"/>
    <property type="evidence" value="ECO:0007669"/>
    <property type="project" value="UniProtKB-SubCell"/>
</dbReference>
<evidence type="ECO:0000256" key="4">
    <source>
        <dbReference type="ARBA" id="ARBA00022490"/>
    </source>
</evidence>
<dbReference type="HAMAP" id="MF_00156">
    <property type="entry name" value="PanB"/>
    <property type="match status" value="1"/>
</dbReference>
<dbReference type="AlphaFoldDB" id="A0A220VGR3"/>
<feature type="binding site" evidence="9 11">
    <location>
        <begin position="45"/>
        <end position="46"/>
    </location>
    <ligand>
        <name>3-methyl-2-oxobutanoate</name>
        <dbReference type="ChEBI" id="CHEBI:11851"/>
    </ligand>
</feature>
<evidence type="ECO:0000256" key="3">
    <source>
        <dbReference type="ARBA" id="ARBA00011424"/>
    </source>
</evidence>
<dbReference type="KEGG" id="pmai:CF386_10905"/>
<dbReference type="CDD" id="cd06557">
    <property type="entry name" value="KPHMT-like"/>
    <property type="match status" value="1"/>
</dbReference>
<dbReference type="EMBL" id="CP022356">
    <property type="protein sequence ID" value="ASK79555.1"/>
    <property type="molecule type" value="Genomic_DNA"/>
</dbReference>
<keyword evidence="7 9" id="KW-0479">Metal-binding</keyword>
<evidence type="ECO:0000256" key="2">
    <source>
        <dbReference type="ARBA" id="ARBA00008676"/>
    </source>
</evidence>
<dbReference type="PIRSF" id="PIRSF000388">
    <property type="entry name" value="Pantoate_hydroxy_MeTrfase"/>
    <property type="match status" value="1"/>
</dbReference>
<evidence type="ECO:0000256" key="11">
    <source>
        <dbReference type="PIRSR" id="PIRSR000388-2"/>
    </source>
</evidence>
<evidence type="ECO:0000256" key="6">
    <source>
        <dbReference type="ARBA" id="ARBA00022679"/>
    </source>
</evidence>
<keyword evidence="6 9" id="KW-0808">Transferase</keyword>
<organism evidence="13 14">
    <name type="scientific">Paraphotobacterium marinum</name>
    <dbReference type="NCBI Taxonomy" id="1755811"/>
    <lineage>
        <taxon>Bacteria</taxon>
        <taxon>Pseudomonadati</taxon>
        <taxon>Pseudomonadota</taxon>
        <taxon>Gammaproteobacteria</taxon>
        <taxon>Vibrionales</taxon>
        <taxon>Vibrionaceae</taxon>
        <taxon>Paraphotobacterium</taxon>
    </lineage>
</organism>
<keyword evidence="9 12" id="KW-0460">Magnesium</keyword>
<keyword evidence="14" id="KW-1185">Reference proteome</keyword>
<evidence type="ECO:0000256" key="1">
    <source>
        <dbReference type="ARBA" id="ARBA00005033"/>
    </source>
</evidence>
<keyword evidence="4 9" id="KW-0963">Cytoplasm</keyword>
<dbReference type="Gene3D" id="3.20.20.60">
    <property type="entry name" value="Phosphoenolpyruvate-binding domains"/>
    <property type="match status" value="1"/>
</dbReference>
<dbReference type="GO" id="GO:0032259">
    <property type="term" value="P:methylation"/>
    <property type="evidence" value="ECO:0007669"/>
    <property type="project" value="UniProtKB-KW"/>
</dbReference>
<comment type="subunit">
    <text evidence="3 9">Homodecamer; pentamer of dimers.</text>
</comment>
<reference evidence="13 14" key="1">
    <citation type="journal article" date="2016" name="Int. J. Syst. Evol. Microbiol.">
        <title>Paraphotobacterium marinum gen. nov., sp. nov., a member of the family Vibrionaceae, isolated from surface seawater.</title>
        <authorList>
            <person name="Huang Z."/>
            <person name="Dong C."/>
            <person name="Shao Z."/>
        </authorList>
    </citation>
    <scope>NUCLEOTIDE SEQUENCE [LARGE SCALE GENOMIC DNA]</scope>
    <source>
        <strain evidence="13 14">NSCS20N07D</strain>
    </source>
</reference>
<dbReference type="Pfam" id="PF02548">
    <property type="entry name" value="Pantoate_transf"/>
    <property type="match status" value="1"/>
</dbReference>
<evidence type="ECO:0000256" key="5">
    <source>
        <dbReference type="ARBA" id="ARBA00022655"/>
    </source>
</evidence>
<evidence type="ECO:0000256" key="9">
    <source>
        <dbReference type="HAMAP-Rule" id="MF_00156"/>
    </source>
</evidence>
<dbReference type="GO" id="GO:0015940">
    <property type="term" value="P:pantothenate biosynthetic process"/>
    <property type="evidence" value="ECO:0007669"/>
    <property type="project" value="UniProtKB-UniRule"/>
</dbReference>
<dbReference type="PANTHER" id="PTHR20881">
    <property type="entry name" value="3-METHYL-2-OXOBUTANOATE HYDROXYMETHYLTRANSFERASE"/>
    <property type="match status" value="1"/>
</dbReference>
<evidence type="ECO:0000256" key="12">
    <source>
        <dbReference type="PIRSR" id="PIRSR000388-3"/>
    </source>
</evidence>
<dbReference type="NCBIfam" id="NF001452">
    <property type="entry name" value="PRK00311.1"/>
    <property type="match status" value="1"/>
</dbReference>
<dbReference type="GO" id="GO:0000287">
    <property type="term" value="F:magnesium ion binding"/>
    <property type="evidence" value="ECO:0007669"/>
    <property type="project" value="TreeGrafter"/>
</dbReference>
<dbReference type="GO" id="GO:0008168">
    <property type="term" value="F:methyltransferase activity"/>
    <property type="evidence" value="ECO:0007669"/>
    <property type="project" value="UniProtKB-KW"/>
</dbReference>
<comment type="catalytic activity">
    <reaction evidence="9">
        <text>(6R)-5,10-methylene-5,6,7,8-tetrahydrofolate + 3-methyl-2-oxobutanoate + H2O = 2-dehydropantoate + (6S)-5,6,7,8-tetrahydrofolate</text>
        <dbReference type="Rhea" id="RHEA:11824"/>
        <dbReference type="ChEBI" id="CHEBI:11561"/>
        <dbReference type="ChEBI" id="CHEBI:11851"/>
        <dbReference type="ChEBI" id="CHEBI:15377"/>
        <dbReference type="ChEBI" id="CHEBI:15636"/>
        <dbReference type="ChEBI" id="CHEBI:57453"/>
        <dbReference type="EC" id="2.1.2.11"/>
    </reaction>
</comment>
<dbReference type="FunFam" id="3.20.20.60:FF:000003">
    <property type="entry name" value="3-methyl-2-oxobutanoate hydroxymethyltransferase"/>
    <property type="match status" value="1"/>
</dbReference>
<sequence length="263" mass="28733">MKAQSITNFIKFKQNNQKFATVTCYDSSFSQIIEQAEIPLILIGDSLGMVVQGKSNTLSVTVDDISYHTKCVAATNHKSLLMADMPFMSYQNPKDACFNAAKLIQSGAHMVKLEGGIWLKDTISMLTERAIPVCAHIGLTPQSVNIFGGFKIQGKTNEDADRIINEALTLQNAGAQLLVIECVPENLATEVTKLLDIPVIGIGAGKNTDGQILVLHDILGISSGYIPKFAQNFLERENSILDALKSYKKSVELGLFPSKEHIF</sequence>
<accession>A0A220VGR3</accession>
<evidence type="ECO:0000313" key="14">
    <source>
        <dbReference type="Proteomes" id="UP000242175"/>
    </source>
</evidence>
<keyword evidence="13" id="KW-0489">Methyltransferase</keyword>
<evidence type="ECO:0000256" key="10">
    <source>
        <dbReference type="PIRSR" id="PIRSR000388-1"/>
    </source>
</evidence>
<evidence type="ECO:0000256" key="7">
    <source>
        <dbReference type="ARBA" id="ARBA00022723"/>
    </source>
</evidence>
<dbReference type="UniPathway" id="UPA00028">
    <property type="reaction ID" value="UER00003"/>
</dbReference>
<dbReference type="PANTHER" id="PTHR20881:SF0">
    <property type="entry name" value="3-METHYL-2-OXOBUTANOATE HYDROXYMETHYLTRANSFERASE"/>
    <property type="match status" value="1"/>
</dbReference>
<dbReference type="EC" id="2.1.2.11" evidence="9"/>
<dbReference type="SUPFAM" id="SSF51621">
    <property type="entry name" value="Phosphoenolpyruvate/pyruvate domain"/>
    <property type="match status" value="1"/>
</dbReference>
<comment type="cofactor">
    <cofactor evidence="9 12">
        <name>Mg(2+)</name>
        <dbReference type="ChEBI" id="CHEBI:18420"/>
    </cofactor>
    <text evidence="9 12">Binds 1 Mg(2+) ion per subunit.</text>
</comment>
<comment type="function">
    <text evidence="8 9">Catalyzes the reversible reaction in which hydroxymethyl group from 5,10-methylenetetrahydrofolate is transferred onto alpha-ketoisovalerate to form ketopantoate.</text>
</comment>
<dbReference type="InterPro" id="IPR040442">
    <property type="entry name" value="Pyrv_kinase-like_dom_sf"/>
</dbReference>
<name>A0A220VGR3_9GAMM</name>
<feature type="binding site" evidence="9 11">
    <location>
        <position position="84"/>
    </location>
    <ligand>
        <name>3-methyl-2-oxobutanoate</name>
        <dbReference type="ChEBI" id="CHEBI:11851"/>
    </ligand>
</feature>
<dbReference type="Proteomes" id="UP000242175">
    <property type="component" value="Chromosome small"/>
</dbReference>
<proteinExistence type="inferred from homology"/>
<comment type="similarity">
    <text evidence="2 9">Belongs to the PanB family.</text>
</comment>
<dbReference type="RefSeq" id="WP_089074463.1">
    <property type="nucleotide sequence ID" value="NZ_CBCSAM010000008.1"/>
</dbReference>
<protein>
    <recommendedName>
        <fullName evidence="9">3-methyl-2-oxobutanoate hydroxymethyltransferase</fullName>
        <ecNumber evidence="9">2.1.2.11</ecNumber>
    </recommendedName>
    <alternativeName>
        <fullName evidence="9">Ketopantoate hydroxymethyltransferase</fullName>
        <shortName evidence="9">KPHMT</shortName>
    </alternativeName>
</protein>
<comment type="subcellular location">
    <subcellularLocation>
        <location evidence="9">Cytoplasm</location>
    </subcellularLocation>
</comment>
<feature type="binding site" evidence="9 12">
    <location>
        <position position="114"/>
    </location>
    <ligand>
        <name>Mg(2+)</name>
        <dbReference type="ChEBI" id="CHEBI:18420"/>
    </ligand>
</feature>
<comment type="pathway">
    <text evidence="1 9">Cofactor biosynthesis; (R)-pantothenate biosynthesis; (R)-pantoate from 3-methyl-2-oxobutanoate: step 1/2.</text>
</comment>